<evidence type="ECO:0000256" key="1">
    <source>
        <dbReference type="SAM" id="Phobius"/>
    </source>
</evidence>
<feature type="non-terminal residue" evidence="2">
    <location>
        <position position="1"/>
    </location>
</feature>
<name>A0A8H4CMM4_COLGL</name>
<keyword evidence="1" id="KW-0812">Transmembrane</keyword>
<evidence type="ECO:0000313" key="3">
    <source>
        <dbReference type="Proteomes" id="UP000613401"/>
    </source>
</evidence>
<feature type="transmembrane region" description="Helical" evidence="1">
    <location>
        <begin position="21"/>
        <end position="40"/>
    </location>
</feature>
<keyword evidence="3" id="KW-1185">Reference proteome</keyword>
<accession>A0A8H4CMM4</accession>
<reference evidence="2" key="2">
    <citation type="submission" date="2020-03" db="EMBL/GenBank/DDBJ databases">
        <authorList>
            <person name="Fu F.-F."/>
            <person name="Chen J."/>
        </authorList>
    </citation>
    <scope>NUCLEOTIDE SEQUENCE</scope>
    <source>
        <strain evidence="2">Lc1</strain>
    </source>
</reference>
<evidence type="ECO:0000313" key="2">
    <source>
        <dbReference type="EMBL" id="KAF3806738.1"/>
    </source>
</evidence>
<comment type="caution">
    <text evidence="2">The sequence shown here is derived from an EMBL/GenBank/DDBJ whole genome shotgun (WGS) entry which is preliminary data.</text>
</comment>
<dbReference type="EMBL" id="WVTB01000033">
    <property type="protein sequence ID" value="KAF3806738.1"/>
    <property type="molecule type" value="Genomic_DNA"/>
</dbReference>
<gene>
    <name evidence="2" type="ORF">GCG54_00000104</name>
</gene>
<proteinExistence type="predicted"/>
<sequence length="414" mass="47536">MHDSRFAPEQSKPPQGLALKALFLTTLVAFLIATLLMYLIDHLSRREFWVRRRLERFCDSQCEHWRNKLPLGRSDAFSFLFHDLLTMSTESKKRLLNILRAAELEQEGFHAGMYPDEWLEFLPWRIVQALHPVASMSLTNLPANNSGDQGPEIIYGSKAWFQTPHDGRILPKIVHHPDIVTTTGGLRNSRRLEKDACLDNILTALKEPLIRDTRAANRATPTEDLIFSWEFMFAIRWAWTDNPYLADFQIRYEVPIWGVPVPQRLLAAGTDTGAGPRRRLFKPHFGFVEFWAGAFQVAVDSAARAARVELDEDMDMPAPKDLEKVINGFRMLHTALLSNFAGAFDENRDSTVSLEEVVQQAFHEAVTSEYTHEMDREVEEHWRAIAKWRLRVLGPQVCGSDILLTETIRDGRSW</sequence>
<reference evidence="2" key="1">
    <citation type="journal article" date="2020" name="Phytopathology">
        <title>Genome sequence and comparative analysis of Colletotrichum gloeosporioides isolated from Liriodendron leaves.</title>
        <authorList>
            <person name="Fu F.F."/>
            <person name="Hao Z."/>
            <person name="Wang P."/>
            <person name="Lu Y."/>
            <person name="Xue L.J."/>
            <person name="Wei G."/>
            <person name="Tian Y."/>
            <person name="Baishi H."/>
            <person name="Xu H."/>
            <person name="Shi J."/>
            <person name="Cheng T."/>
            <person name="Wang G."/>
            <person name="Yi Y."/>
            <person name="Chen J."/>
        </authorList>
    </citation>
    <scope>NUCLEOTIDE SEQUENCE</scope>
    <source>
        <strain evidence="2">Lc1</strain>
    </source>
</reference>
<dbReference type="Proteomes" id="UP000613401">
    <property type="component" value="Unassembled WGS sequence"/>
</dbReference>
<protein>
    <submittedName>
        <fullName evidence="2">Uncharacterized protein</fullName>
    </submittedName>
</protein>
<keyword evidence="1" id="KW-1133">Transmembrane helix</keyword>
<dbReference type="GeneID" id="69007277"/>
<organism evidence="2 3">
    <name type="scientific">Colletotrichum gloeosporioides</name>
    <name type="common">Anthracnose fungus</name>
    <name type="synonym">Glomerella cingulata</name>
    <dbReference type="NCBI Taxonomy" id="474922"/>
    <lineage>
        <taxon>Eukaryota</taxon>
        <taxon>Fungi</taxon>
        <taxon>Dikarya</taxon>
        <taxon>Ascomycota</taxon>
        <taxon>Pezizomycotina</taxon>
        <taxon>Sordariomycetes</taxon>
        <taxon>Hypocreomycetidae</taxon>
        <taxon>Glomerellales</taxon>
        <taxon>Glomerellaceae</taxon>
        <taxon>Colletotrichum</taxon>
        <taxon>Colletotrichum gloeosporioides species complex</taxon>
    </lineage>
</organism>
<keyword evidence="1" id="KW-0472">Membrane</keyword>
<dbReference type="RefSeq" id="XP_045265897.1">
    <property type="nucleotide sequence ID" value="XM_045400247.1"/>
</dbReference>
<dbReference type="AlphaFoldDB" id="A0A8H4CMM4"/>